<dbReference type="PANTHER" id="PTHR21248:SF22">
    <property type="entry name" value="PHOSPHOLIPASE D"/>
    <property type="match status" value="1"/>
</dbReference>
<dbReference type="AlphaFoldDB" id="R4XA04"/>
<protein>
    <recommendedName>
        <fullName evidence="1">PLD phosphodiesterase domain-containing protein</fullName>
    </recommendedName>
</protein>
<dbReference type="GO" id="GO:0030572">
    <property type="term" value="F:phosphatidyltransferase activity"/>
    <property type="evidence" value="ECO:0007669"/>
    <property type="project" value="UniProtKB-ARBA"/>
</dbReference>
<keyword evidence="3" id="KW-1185">Reference proteome</keyword>
<dbReference type="VEuPathDB" id="FungiDB:TAPDE_002297"/>
<dbReference type="PROSITE" id="PS50035">
    <property type="entry name" value="PLD"/>
    <property type="match status" value="1"/>
</dbReference>
<dbReference type="InterPro" id="IPR025202">
    <property type="entry name" value="PLD-like_dom"/>
</dbReference>
<dbReference type="Proteomes" id="UP000013776">
    <property type="component" value="Unassembled WGS sequence"/>
</dbReference>
<comment type="caution">
    <text evidence="2">The sequence shown here is derived from an EMBL/GenBank/DDBJ whole genome shotgun (WGS) entry which is preliminary data.</text>
</comment>
<gene>
    <name evidence="2" type="ORF">TAPDE_002297</name>
</gene>
<dbReference type="EMBL" id="CAHR02000081">
    <property type="protein sequence ID" value="CCG82352.1"/>
    <property type="molecule type" value="Genomic_DNA"/>
</dbReference>
<name>R4XA04_TAPDE</name>
<dbReference type="CDD" id="cd00138">
    <property type="entry name" value="PLDc_SF"/>
    <property type="match status" value="1"/>
</dbReference>
<dbReference type="SUPFAM" id="SSF56024">
    <property type="entry name" value="Phospholipase D/nuclease"/>
    <property type="match status" value="1"/>
</dbReference>
<sequence>MPASSHRDFVFAHEGSGTVTKPSYEHESVPTSNLSALQNQLKINQQVYENQDQPAQSISVNERLNVQEHVEQTANDTETDDFHPYMFHPRHLPLPMALVNRQPHNLPGHNDVVNPQNNAWLAALKYAQRSVFIQSPVCNGSPMVKGIIDACIRGIVVTIYVGLGFNDFAEAIVPFQGGSNVDVLKKLQNQLRPHGDGILSNLRWHWYTAKDQVAPLRFEKQARNCHVKFMNVDDEVAIMGSGNQDTQSWFHSQEVNVMIDSQLLCKDWTAGFRRIQNTEQYGKVDHFAPGDGALVGGKQIPVKKGMGGLKRSAGGFL</sequence>
<dbReference type="PANTHER" id="PTHR21248">
    <property type="entry name" value="CARDIOLIPIN SYNTHASE"/>
    <property type="match status" value="1"/>
</dbReference>
<dbReference type="GO" id="GO:0032049">
    <property type="term" value="P:cardiolipin biosynthetic process"/>
    <property type="evidence" value="ECO:0007669"/>
    <property type="project" value="UniProtKB-ARBA"/>
</dbReference>
<dbReference type="OrthoDB" id="9997422at2759"/>
<dbReference type="STRING" id="1097556.R4XA04"/>
<dbReference type="Pfam" id="PF13091">
    <property type="entry name" value="PLDc_2"/>
    <property type="match status" value="1"/>
</dbReference>
<proteinExistence type="predicted"/>
<reference evidence="2 3" key="1">
    <citation type="journal article" date="2013" name="MBio">
        <title>Genome sequencing of the plant pathogen Taphrina deformans, the causal agent of peach leaf curl.</title>
        <authorList>
            <person name="Cisse O.H."/>
            <person name="Almeida J.M.G.C.F."/>
            <person name="Fonseca A."/>
            <person name="Kumar A.A."/>
            <person name="Salojaervi J."/>
            <person name="Overmyer K."/>
            <person name="Hauser P.M."/>
            <person name="Pagni M."/>
        </authorList>
    </citation>
    <scope>NUCLEOTIDE SEQUENCE [LARGE SCALE GENOMIC DNA]</scope>
    <source>
        <strain evidence="3">PYCC 5710 / ATCC 11124 / CBS 356.35 / IMI 108563 / JCM 9778 / NBRC 8474</strain>
    </source>
</reference>
<feature type="domain" description="PLD phosphodiesterase" evidence="1">
    <location>
        <begin position="226"/>
        <end position="248"/>
    </location>
</feature>
<dbReference type="InterPro" id="IPR001736">
    <property type="entry name" value="PLipase_D/transphosphatidylase"/>
</dbReference>
<evidence type="ECO:0000313" key="3">
    <source>
        <dbReference type="Proteomes" id="UP000013776"/>
    </source>
</evidence>
<evidence type="ECO:0000313" key="2">
    <source>
        <dbReference type="EMBL" id="CCG82352.1"/>
    </source>
</evidence>
<organism evidence="2 3">
    <name type="scientific">Taphrina deformans (strain PYCC 5710 / ATCC 11124 / CBS 356.35 / IMI 108563 / JCM 9778 / NBRC 8474)</name>
    <name type="common">Peach leaf curl fungus</name>
    <name type="synonym">Lalaria deformans</name>
    <dbReference type="NCBI Taxonomy" id="1097556"/>
    <lineage>
        <taxon>Eukaryota</taxon>
        <taxon>Fungi</taxon>
        <taxon>Dikarya</taxon>
        <taxon>Ascomycota</taxon>
        <taxon>Taphrinomycotina</taxon>
        <taxon>Taphrinomycetes</taxon>
        <taxon>Taphrinales</taxon>
        <taxon>Taphrinaceae</taxon>
        <taxon>Taphrina</taxon>
    </lineage>
</organism>
<accession>R4XA04</accession>
<evidence type="ECO:0000259" key="1">
    <source>
        <dbReference type="PROSITE" id="PS50035"/>
    </source>
</evidence>
<dbReference type="eggNOG" id="ENOG502QUKR">
    <property type="taxonomic scope" value="Eukaryota"/>
</dbReference>
<dbReference type="Gene3D" id="3.30.870.10">
    <property type="entry name" value="Endonuclease Chain A"/>
    <property type="match status" value="1"/>
</dbReference>